<proteinExistence type="predicted"/>
<evidence type="ECO:0000313" key="3">
    <source>
        <dbReference type="Proteomes" id="UP001153636"/>
    </source>
</evidence>
<feature type="region of interest" description="Disordered" evidence="1">
    <location>
        <begin position="1"/>
        <end position="61"/>
    </location>
</feature>
<organism evidence="2 3">
    <name type="scientific">Psylliodes chrysocephalus</name>
    <dbReference type="NCBI Taxonomy" id="3402493"/>
    <lineage>
        <taxon>Eukaryota</taxon>
        <taxon>Metazoa</taxon>
        <taxon>Ecdysozoa</taxon>
        <taxon>Arthropoda</taxon>
        <taxon>Hexapoda</taxon>
        <taxon>Insecta</taxon>
        <taxon>Pterygota</taxon>
        <taxon>Neoptera</taxon>
        <taxon>Endopterygota</taxon>
        <taxon>Coleoptera</taxon>
        <taxon>Polyphaga</taxon>
        <taxon>Cucujiformia</taxon>
        <taxon>Chrysomeloidea</taxon>
        <taxon>Chrysomelidae</taxon>
        <taxon>Galerucinae</taxon>
        <taxon>Alticini</taxon>
        <taxon>Psylliodes</taxon>
    </lineage>
</organism>
<keyword evidence="3" id="KW-1185">Reference proteome</keyword>
<protein>
    <submittedName>
        <fullName evidence="2">Uncharacterized protein</fullName>
    </submittedName>
</protein>
<name>A0A9P0G521_9CUCU</name>
<accession>A0A9P0G521</accession>
<sequence length="128" mass="14985">MENDDGEDDMLADPPVLNDTSSKKKDRGRCKVEETDKTRKRKRNQESWSRNKRREARVHGKPYISTKKQFVVSGRCLKPACTCRLKCNEKIFENRRLKIFQELYLLDANSQNQFISQRKLCGETSGKT</sequence>
<dbReference type="EMBL" id="OV651824">
    <property type="protein sequence ID" value="CAH1102334.1"/>
    <property type="molecule type" value="Genomic_DNA"/>
</dbReference>
<evidence type="ECO:0000256" key="1">
    <source>
        <dbReference type="SAM" id="MobiDB-lite"/>
    </source>
</evidence>
<dbReference type="AlphaFoldDB" id="A0A9P0G521"/>
<evidence type="ECO:0000313" key="2">
    <source>
        <dbReference type="EMBL" id="CAH1102334.1"/>
    </source>
</evidence>
<feature type="compositionally biased region" description="Basic residues" evidence="1">
    <location>
        <begin position="50"/>
        <end position="60"/>
    </location>
</feature>
<gene>
    <name evidence="2" type="ORF">PSYICH_LOCUS3049</name>
</gene>
<dbReference type="OrthoDB" id="6780538at2759"/>
<reference evidence="2" key="1">
    <citation type="submission" date="2022-01" db="EMBL/GenBank/DDBJ databases">
        <authorList>
            <person name="King R."/>
        </authorList>
    </citation>
    <scope>NUCLEOTIDE SEQUENCE</scope>
</reference>
<dbReference type="Proteomes" id="UP001153636">
    <property type="component" value="Chromosome 12"/>
</dbReference>
<feature type="compositionally biased region" description="Acidic residues" evidence="1">
    <location>
        <begin position="1"/>
        <end position="11"/>
    </location>
</feature>